<proteinExistence type="predicted"/>
<protein>
    <submittedName>
        <fullName evidence="2">Heavy metal-associated isoprenylated plant protein 41 isoform A</fullName>
    </submittedName>
</protein>
<dbReference type="Pfam" id="PF10354">
    <property type="entry name" value="BMT5-like"/>
    <property type="match status" value="1"/>
</dbReference>
<keyword evidence="3" id="KW-1185">Reference proteome</keyword>
<comment type="caution">
    <text evidence="2">The sequence shown here is derived from an EMBL/GenBank/DDBJ whole genome shotgun (WGS) entry which is preliminary data.</text>
</comment>
<evidence type="ECO:0000313" key="3">
    <source>
        <dbReference type="Proteomes" id="UP000289340"/>
    </source>
</evidence>
<organism evidence="2 3">
    <name type="scientific">Glycine soja</name>
    <name type="common">Wild soybean</name>
    <dbReference type="NCBI Taxonomy" id="3848"/>
    <lineage>
        <taxon>Eukaryota</taxon>
        <taxon>Viridiplantae</taxon>
        <taxon>Streptophyta</taxon>
        <taxon>Embryophyta</taxon>
        <taxon>Tracheophyta</taxon>
        <taxon>Spermatophyta</taxon>
        <taxon>Magnoliopsida</taxon>
        <taxon>eudicotyledons</taxon>
        <taxon>Gunneridae</taxon>
        <taxon>Pentapetalae</taxon>
        <taxon>rosids</taxon>
        <taxon>fabids</taxon>
        <taxon>Fabales</taxon>
        <taxon>Fabaceae</taxon>
        <taxon>Papilionoideae</taxon>
        <taxon>50 kb inversion clade</taxon>
        <taxon>NPAAA clade</taxon>
        <taxon>indigoferoid/millettioid clade</taxon>
        <taxon>Phaseoleae</taxon>
        <taxon>Glycine</taxon>
        <taxon>Glycine subgen. Soja</taxon>
    </lineage>
</organism>
<name>A0A445FQB1_GLYSO</name>
<gene>
    <name evidence="2" type="ORF">D0Y65_047774</name>
</gene>
<dbReference type="GO" id="GO:0070042">
    <property type="term" value="F:rRNA (uridine-N3-)-methyltransferase activity"/>
    <property type="evidence" value="ECO:0007669"/>
    <property type="project" value="InterPro"/>
</dbReference>
<dbReference type="Gramene" id="XM_028357807.1">
    <property type="protein sequence ID" value="XP_028213608.1"/>
    <property type="gene ID" value="LOC114395938"/>
</dbReference>
<feature type="domain" description="25S rRNA (uridine-N(3))-methyltransferase BMT5-like" evidence="1">
    <location>
        <begin position="35"/>
        <end position="200"/>
    </location>
</feature>
<dbReference type="GO" id="GO:0070475">
    <property type="term" value="P:rRNA base methylation"/>
    <property type="evidence" value="ECO:0007669"/>
    <property type="project" value="InterPro"/>
</dbReference>
<reference evidence="2 3" key="1">
    <citation type="submission" date="2018-09" db="EMBL/GenBank/DDBJ databases">
        <title>A high-quality reference genome of wild soybean provides a powerful tool to mine soybean genomes.</title>
        <authorList>
            <person name="Xie M."/>
            <person name="Chung C.Y.L."/>
            <person name="Li M.-W."/>
            <person name="Wong F.-L."/>
            <person name="Chan T.-F."/>
            <person name="Lam H.-M."/>
        </authorList>
    </citation>
    <scope>NUCLEOTIDE SEQUENCE [LARGE SCALE GENOMIC DNA]</scope>
    <source>
        <strain evidence="3">cv. W05</strain>
        <tissue evidence="2">Hypocotyl of etiolated seedlings</tissue>
    </source>
</reference>
<accession>A0A445FQB1</accession>
<dbReference type="EMBL" id="QZWG01000018">
    <property type="protein sequence ID" value="RZB51064.1"/>
    <property type="molecule type" value="Genomic_DNA"/>
</dbReference>
<evidence type="ECO:0000259" key="1">
    <source>
        <dbReference type="Pfam" id="PF10354"/>
    </source>
</evidence>
<dbReference type="PANTHER" id="PTHR11538">
    <property type="entry name" value="PHENYLALANYL-TRNA SYNTHETASE"/>
    <property type="match status" value="1"/>
</dbReference>
<dbReference type="AlphaFoldDB" id="A0A445FQB1"/>
<dbReference type="InterPro" id="IPR019446">
    <property type="entry name" value="BMT5-like"/>
</dbReference>
<dbReference type="PANTHER" id="PTHR11538:SF26">
    <property type="entry name" value="FERREDOXIN-FOLD ANTICODON-BINDING DOMAIN-CONTAINING PROTEIN 1"/>
    <property type="match status" value="1"/>
</dbReference>
<dbReference type="GO" id="GO:0005737">
    <property type="term" value="C:cytoplasm"/>
    <property type="evidence" value="ECO:0007669"/>
    <property type="project" value="TreeGrafter"/>
</dbReference>
<dbReference type="FunFam" id="3.40.50.150:FF:000440">
    <property type="entry name" value="Os09g0479300 protein"/>
    <property type="match status" value="1"/>
</dbReference>
<dbReference type="Proteomes" id="UP000289340">
    <property type="component" value="Chromosome 18"/>
</dbReference>
<sequence length="576" mass="65434">MEEETKKNQYHTIQQQEREDNAKWVTHYSSYHQILLVGEGDFSFSLSLAKSFGSASNMVASSLNSYDDVIKMYKNAKSNLDDLHKLGACLLHGVDATKMKLHSDLKMRRFDQVIFNFPHAGFHGKEDNTLLIKKHKALVLGFFKNASGMLRANGEIHVSHKTTAPFNNWNIEKLAAQCFLKLIECADFKREDYPGYNNKRGDSYRCDEPFPLGKCCTFKFIYNPKAKRQNHVKRNQMVVSRQQTCLPLQEIEVAVEQLPTSAHLNYYPQTSHFPKIEEVTSIFGLTNRCTSITGCPLSTMAEVHGRVTPSGGYSAPGMSLGPTRTFQPMEPLQSLQPWPTSTNVRYSLTDYVRTIDNTVPISLEARNEGYQVYGGRSKYLQEELGRTMHTVPLSLGARNEGYQVYGGRSKYLQEELGGTMRTVPLSLGVRNEGYLVYGGRSNCFQEELARTTTHRASYPFEEGHNLRDTLLKWSTSTNAGYPMRDHVRSMDTAPSSLGARNEGYFSNVYGGSSNYWQEELGRTTALRARARASYSFEGVRSDFERYIAQVPGRLFVQSELHRMNILMQERRVFVES</sequence>
<evidence type="ECO:0000313" key="2">
    <source>
        <dbReference type="EMBL" id="RZB51064.1"/>
    </source>
</evidence>